<feature type="transmembrane region" description="Helical" evidence="6">
    <location>
        <begin position="51"/>
        <end position="73"/>
    </location>
</feature>
<feature type="transmembrane region" description="Helical" evidence="6">
    <location>
        <begin position="85"/>
        <end position="108"/>
    </location>
</feature>
<dbReference type="EMBL" id="BAAAZH010000013">
    <property type="protein sequence ID" value="GAA4118311.1"/>
    <property type="molecule type" value="Genomic_DNA"/>
</dbReference>
<comment type="subcellular location">
    <subcellularLocation>
        <location evidence="6">Cell membrane</location>
        <topology evidence="6">Multi-pass membrane protein</topology>
    </subcellularLocation>
    <subcellularLocation>
        <location evidence="1">Membrane</location>
        <topology evidence="1">Multi-pass membrane protein</topology>
    </subcellularLocation>
</comment>
<feature type="transmembrane region" description="Helical" evidence="6">
    <location>
        <begin position="196"/>
        <end position="214"/>
    </location>
</feature>
<protein>
    <recommendedName>
        <fullName evidence="6">Transport permease protein</fullName>
    </recommendedName>
</protein>
<feature type="transmembrane region" description="Helical" evidence="6">
    <location>
        <begin position="165"/>
        <end position="184"/>
    </location>
</feature>
<evidence type="ECO:0000256" key="6">
    <source>
        <dbReference type="RuleBase" id="RU361157"/>
    </source>
</evidence>
<evidence type="ECO:0000313" key="8">
    <source>
        <dbReference type="EMBL" id="GAA4118311.1"/>
    </source>
</evidence>
<dbReference type="PANTHER" id="PTHR43229:SF2">
    <property type="entry name" value="NODULATION PROTEIN J"/>
    <property type="match status" value="1"/>
</dbReference>
<keyword evidence="3 6" id="KW-1133">Transmembrane helix</keyword>
<gene>
    <name evidence="8" type="primary">lieB</name>
    <name evidence="8" type="ORF">GCM10022215_19770</name>
</gene>
<evidence type="ECO:0000256" key="1">
    <source>
        <dbReference type="ARBA" id="ARBA00004141"/>
    </source>
</evidence>
<evidence type="ECO:0000259" key="7">
    <source>
        <dbReference type="PROSITE" id="PS51012"/>
    </source>
</evidence>
<dbReference type="InterPro" id="IPR047817">
    <property type="entry name" value="ABC2_TM_bact-type"/>
</dbReference>
<comment type="caution">
    <text evidence="8">The sequence shown here is derived from an EMBL/GenBank/DDBJ whole genome shotgun (WGS) entry which is preliminary data.</text>
</comment>
<feature type="transmembrane region" description="Helical" evidence="6">
    <location>
        <begin position="129"/>
        <end position="153"/>
    </location>
</feature>
<keyword evidence="4 6" id="KW-0472">Membrane</keyword>
<organism evidence="8 9">
    <name type="scientific">Nocardioides fonticola</name>
    <dbReference type="NCBI Taxonomy" id="450363"/>
    <lineage>
        <taxon>Bacteria</taxon>
        <taxon>Bacillati</taxon>
        <taxon>Actinomycetota</taxon>
        <taxon>Actinomycetes</taxon>
        <taxon>Propionibacteriales</taxon>
        <taxon>Nocardioidaceae</taxon>
        <taxon>Nocardioides</taxon>
    </lineage>
</organism>
<keyword evidence="6" id="KW-0813">Transport</keyword>
<sequence length="279" mass="29158">MTGPTTGLATTAFLPPAGDGVDSIGLAESVHGVRVLLGRSLRHVTRSPDTIVTTALMPVAMLLLFVYVFGSAIQAGADTGAYVDYLLPGILLITVVSGISYTAFRLFLDVQRGIVERTWTFPVPRSAILWAHVLTSLVANAISLVLVVGVALLMGFRSGAGPLEWLAVVGLLALFTLALTWLAVIPGLTASTPDGASGFAYPLLLLPFLSSAFVPTDTMPGPVAAFAEHQPVTSLADAIRGLLAGTPVGDQAWTALAWCSGLLVVALVLALRVYRRRLG</sequence>
<dbReference type="InterPro" id="IPR000412">
    <property type="entry name" value="ABC_2_transport"/>
</dbReference>
<feature type="domain" description="ABC transmembrane type-2" evidence="7">
    <location>
        <begin position="49"/>
        <end position="277"/>
    </location>
</feature>
<evidence type="ECO:0000256" key="5">
    <source>
        <dbReference type="ARBA" id="ARBA00023251"/>
    </source>
</evidence>
<reference evidence="9" key="1">
    <citation type="journal article" date="2019" name="Int. J. Syst. Evol. Microbiol.">
        <title>The Global Catalogue of Microorganisms (GCM) 10K type strain sequencing project: providing services to taxonomists for standard genome sequencing and annotation.</title>
        <authorList>
            <consortium name="The Broad Institute Genomics Platform"/>
            <consortium name="The Broad Institute Genome Sequencing Center for Infectious Disease"/>
            <person name="Wu L."/>
            <person name="Ma J."/>
        </authorList>
    </citation>
    <scope>NUCLEOTIDE SEQUENCE [LARGE SCALE GENOMIC DNA]</scope>
    <source>
        <strain evidence="9">JCM 16703</strain>
    </source>
</reference>
<name>A0ABP7XIA3_9ACTN</name>
<dbReference type="InterPro" id="IPR013525">
    <property type="entry name" value="ABC2_TM"/>
</dbReference>
<dbReference type="Proteomes" id="UP001501495">
    <property type="component" value="Unassembled WGS sequence"/>
</dbReference>
<dbReference type="PIRSF" id="PIRSF006648">
    <property type="entry name" value="DrrB"/>
    <property type="match status" value="1"/>
</dbReference>
<dbReference type="InterPro" id="IPR051784">
    <property type="entry name" value="Nod_factor_ABC_transporter"/>
</dbReference>
<dbReference type="PROSITE" id="PS51012">
    <property type="entry name" value="ABC_TM2"/>
    <property type="match status" value="1"/>
</dbReference>
<evidence type="ECO:0000313" key="9">
    <source>
        <dbReference type="Proteomes" id="UP001501495"/>
    </source>
</evidence>
<keyword evidence="6" id="KW-1003">Cell membrane</keyword>
<proteinExistence type="inferred from homology"/>
<keyword evidence="5" id="KW-0046">Antibiotic resistance</keyword>
<keyword evidence="2 6" id="KW-0812">Transmembrane</keyword>
<feature type="transmembrane region" description="Helical" evidence="6">
    <location>
        <begin position="252"/>
        <end position="274"/>
    </location>
</feature>
<dbReference type="RefSeq" id="WP_344733186.1">
    <property type="nucleotide sequence ID" value="NZ_BAAAZH010000013.1"/>
</dbReference>
<comment type="similarity">
    <text evidence="6">Belongs to the ABC-2 integral membrane protein family.</text>
</comment>
<dbReference type="Pfam" id="PF01061">
    <property type="entry name" value="ABC2_membrane"/>
    <property type="match status" value="1"/>
</dbReference>
<accession>A0ABP7XIA3</accession>
<keyword evidence="9" id="KW-1185">Reference proteome</keyword>
<evidence type="ECO:0000256" key="3">
    <source>
        <dbReference type="ARBA" id="ARBA00022989"/>
    </source>
</evidence>
<evidence type="ECO:0000256" key="4">
    <source>
        <dbReference type="ARBA" id="ARBA00023136"/>
    </source>
</evidence>
<dbReference type="PANTHER" id="PTHR43229">
    <property type="entry name" value="NODULATION PROTEIN J"/>
    <property type="match status" value="1"/>
</dbReference>
<evidence type="ECO:0000256" key="2">
    <source>
        <dbReference type="ARBA" id="ARBA00022692"/>
    </source>
</evidence>